<dbReference type="AlphaFoldDB" id="A0A076MK86"/>
<dbReference type="PANTHER" id="PTHR11365:SF23">
    <property type="entry name" value="HYPOTHETICAL 5-OXOPROLINASE (EUROFUNG)-RELATED"/>
    <property type="match status" value="1"/>
</dbReference>
<dbReference type="PANTHER" id="PTHR11365">
    <property type="entry name" value="5-OXOPROLINASE RELATED"/>
    <property type="match status" value="1"/>
</dbReference>
<dbReference type="GO" id="GO:0006749">
    <property type="term" value="P:glutathione metabolic process"/>
    <property type="evidence" value="ECO:0007669"/>
    <property type="project" value="TreeGrafter"/>
</dbReference>
<dbReference type="InterPro" id="IPR008040">
    <property type="entry name" value="Hydant_A_N"/>
</dbReference>
<evidence type="ECO:0000313" key="5">
    <source>
        <dbReference type="Proteomes" id="UP000062973"/>
    </source>
</evidence>
<dbReference type="InterPro" id="IPR045079">
    <property type="entry name" value="Oxoprolinase-like"/>
</dbReference>
<feature type="domain" description="Hydantoinase/oxoprolinase N-terminal" evidence="2">
    <location>
        <begin position="1"/>
        <end position="178"/>
    </location>
</feature>
<dbReference type="Proteomes" id="UP000062973">
    <property type="component" value="Chromosome"/>
</dbReference>
<dbReference type="HOGENOM" id="CLU_002157_1_2_11"/>
<dbReference type="EMBL" id="CP009110">
    <property type="protein sequence ID" value="AIJ21273.1"/>
    <property type="molecule type" value="Genomic_DNA"/>
</dbReference>
<name>A0A076MK86_AMYME</name>
<organism evidence="4 5">
    <name type="scientific">Amycolatopsis methanolica 239</name>
    <dbReference type="NCBI Taxonomy" id="1068978"/>
    <lineage>
        <taxon>Bacteria</taxon>
        <taxon>Bacillati</taxon>
        <taxon>Actinomycetota</taxon>
        <taxon>Actinomycetes</taxon>
        <taxon>Pseudonocardiales</taxon>
        <taxon>Pseudonocardiaceae</taxon>
        <taxon>Amycolatopsis</taxon>
        <taxon>Amycolatopsis methanolica group</taxon>
    </lineage>
</organism>
<dbReference type="GO" id="GO:0005829">
    <property type="term" value="C:cytosol"/>
    <property type="evidence" value="ECO:0007669"/>
    <property type="project" value="TreeGrafter"/>
</dbReference>
<evidence type="ECO:0000259" key="1">
    <source>
        <dbReference type="Pfam" id="PF01968"/>
    </source>
</evidence>
<feature type="domain" description="Hydantoinase A/oxoprolinase" evidence="1">
    <location>
        <begin position="200"/>
        <end position="482"/>
    </location>
</feature>
<dbReference type="PATRIC" id="fig|1068978.7.peg.1244"/>
<dbReference type="eggNOG" id="COG0145">
    <property type="taxonomic scope" value="Bacteria"/>
</dbReference>
<dbReference type="STRING" id="1068978.AMETH_1181"/>
<keyword evidence="5" id="KW-1185">Reference proteome</keyword>
<dbReference type="GO" id="GO:0017168">
    <property type="term" value="F:5-oxoprolinase (ATP-hydrolyzing) activity"/>
    <property type="evidence" value="ECO:0007669"/>
    <property type="project" value="TreeGrafter"/>
</dbReference>
<dbReference type="InterPro" id="IPR049517">
    <property type="entry name" value="ACX-like_C"/>
</dbReference>
<evidence type="ECO:0000313" key="4">
    <source>
        <dbReference type="EMBL" id="AIJ21273.1"/>
    </source>
</evidence>
<accession>A0A076MK86</accession>
<dbReference type="InterPro" id="IPR002821">
    <property type="entry name" value="Hydantoinase_A"/>
</dbReference>
<sequence length="682" mass="72611">MGGTFTDAVVIDESGNLWADKASTTPDHLLDGLVGALEAVAAQVGVSLDVLLAGCGRFVHGTTIVTNSIAELRGARVGVLATEGFGDSLRIARSPRSDARDHHDQLNVPDIAPREAILEVPERVDKRGEVVTALDMDACEKAIRHLVEVQRVESIAVTFLWSFLNDTHEQLAGELIGKLFPDVHVSLSSRIYPMIREYERSVTTVLNAFTAPKVARYVDEMTEALTRRGLRVPVAFMQASGGSLSAEEAREVPIVLLDSGPVGGVVGANELAKELGIPNVITGDMGGTSFDTSVIADNRLTMSARSYVQNLLTGLTKVDVVAIGSGGGSIGWADPRGLLQAGPQSAGADPGPVCYGRGGDQPTVTDAMVSLGFIDPNYFLGGRAKLLKDASDDAFRQLGKQVGMSLEETAAAMYRVVVASMSNAVRGITVERGHDPRVFTFFAYGGATPLFLVDICRELGIKQALVPNASAVFSASGLLASDDLRVPSKSRFWTPGQPVDDVNAVLGDLEDSARQNLRTSGYADDEIVVQRFGDLKFQGQIFELTVPLPDHEVDQAALEELAERFPEMYEAEYGPGTAWVDAGVVMMAVRVEAKASTRKYRYEGGSVANTAGGQAEKANRTVTLPATGEQITIPVFDGDLLAVGRAVSGPAVIEKKQTTIFLPEGSRGVLDASRNLLIDTLL</sequence>
<proteinExistence type="predicted"/>
<feature type="domain" description="Acetophenone carboxylase-like C-terminal" evidence="3">
    <location>
        <begin position="501"/>
        <end position="674"/>
    </location>
</feature>
<protein>
    <submittedName>
        <fullName evidence="4">5-oxoprolinase (ATP-hydrolyzing)</fullName>
    </submittedName>
</protein>
<dbReference type="KEGG" id="amq:AMETH_1181"/>
<evidence type="ECO:0000259" key="3">
    <source>
        <dbReference type="Pfam" id="PF19278"/>
    </source>
</evidence>
<evidence type="ECO:0000259" key="2">
    <source>
        <dbReference type="Pfam" id="PF05378"/>
    </source>
</evidence>
<dbReference type="Pfam" id="PF05378">
    <property type="entry name" value="Hydant_A_N"/>
    <property type="match status" value="1"/>
</dbReference>
<dbReference type="Pfam" id="PF19278">
    <property type="entry name" value="Hydant_A_C"/>
    <property type="match status" value="1"/>
</dbReference>
<dbReference type="Pfam" id="PF01968">
    <property type="entry name" value="Hydantoinase_A"/>
    <property type="match status" value="1"/>
</dbReference>
<gene>
    <name evidence="4" type="ORF">AMETH_1181</name>
</gene>
<reference evidence="4 5" key="1">
    <citation type="submission" date="2014-07" db="EMBL/GenBank/DDBJ databases">
        <title>Whole Genome Sequence of the Amycolatopsis methanolica 239.</title>
        <authorList>
            <person name="Tang B."/>
        </authorList>
    </citation>
    <scope>NUCLEOTIDE SEQUENCE [LARGE SCALE GENOMIC DNA]</scope>
    <source>
        <strain evidence="4 5">239</strain>
    </source>
</reference>